<evidence type="ECO:0000259" key="3">
    <source>
        <dbReference type="Pfam" id="PF01321"/>
    </source>
</evidence>
<dbReference type="InterPro" id="IPR000587">
    <property type="entry name" value="Creatinase_N"/>
</dbReference>
<dbReference type="eggNOG" id="COG0006">
    <property type="taxonomic scope" value="Bacteria"/>
</dbReference>
<sequence>MPSVSAGRFAAAERMPEDELQQRHERLRGIMHRRVPAASGMLVFSRVNIYYLTGTLGNGVLWLPVQGDPVLMLRRGLQRARAESPLRHIVPFRSFSDVMPRCSDAGVPVGDVAAVEQGGLTWQLGAMLQERMGGVSFAPADSCLSACRSVKTEWELKKMRLAGARHHQALRHLLPDSLHAGMTERQVAHAGWQVFYSLGHCGMMRMNAAGEEIFLGHVCAGDSGNYPSHFNGPLGLVGEHPAVPAMGYAGKVWQKGQVLSCDIGFCLEGYHTDKTQIYFAGAAAAVPDVVRRAHDVCVMIQQKTAEALKPGAVPSELYAQALQTARREGFEAGFMGVDDRKVAFLGHGIGLAIDDQPVIAARFDAPVEKGMVFALEPKIGIEGTGMVGVENTYEVTEDGCRCLTGDDFGIVCVE</sequence>
<feature type="domain" description="Peptidase M24" evidence="2">
    <location>
        <begin position="157"/>
        <end position="397"/>
    </location>
</feature>
<dbReference type="InterPro" id="IPR050659">
    <property type="entry name" value="Peptidase_M24B"/>
</dbReference>
<dbReference type="Pfam" id="PF00557">
    <property type="entry name" value="Peptidase_M24"/>
    <property type="match status" value="1"/>
</dbReference>
<evidence type="ECO:0000313" key="4">
    <source>
        <dbReference type="EMBL" id="ABB38106.1"/>
    </source>
</evidence>
<dbReference type="Proteomes" id="UP000002710">
    <property type="component" value="Chromosome"/>
</dbReference>
<dbReference type="AlphaFoldDB" id="Q312P0"/>
<organism evidence="4 5">
    <name type="scientific">Oleidesulfovibrio alaskensis (strain ATCC BAA-1058 / DSM 17464 / G20)</name>
    <name type="common">Desulfovibrio alaskensis</name>
    <dbReference type="NCBI Taxonomy" id="207559"/>
    <lineage>
        <taxon>Bacteria</taxon>
        <taxon>Pseudomonadati</taxon>
        <taxon>Thermodesulfobacteriota</taxon>
        <taxon>Desulfovibrionia</taxon>
        <taxon>Desulfovibrionales</taxon>
        <taxon>Desulfovibrionaceae</taxon>
        <taxon>Oleidesulfovibrio</taxon>
    </lineage>
</organism>
<dbReference type="SUPFAM" id="SSF53092">
    <property type="entry name" value="Creatinase/prolidase N-terminal domain"/>
    <property type="match status" value="1"/>
</dbReference>
<evidence type="ECO:0000256" key="1">
    <source>
        <dbReference type="SAM" id="MobiDB-lite"/>
    </source>
</evidence>
<reference evidence="4 5" key="1">
    <citation type="journal article" date="2011" name="J. Bacteriol.">
        <title>Complete genome sequence and updated annotation of Desulfovibrio alaskensis G20.</title>
        <authorList>
            <person name="Hauser L.J."/>
            <person name="Land M.L."/>
            <person name="Brown S.D."/>
            <person name="Larimer F."/>
            <person name="Keller K.L."/>
            <person name="Rapp-Giles B.J."/>
            <person name="Price M.N."/>
            <person name="Lin M."/>
            <person name="Bruce D.C."/>
            <person name="Detter J.C."/>
            <person name="Tapia R."/>
            <person name="Han C.S."/>
            <person name="Goodwin L.A."/>
            <person name="Cheng J.F."/>
            <person name="Pitluck S."/>
            <person name="Copeland A."/>
            <person name="Lucas S."/>
            <person name="Nolan M."/>
            <person name="Lapidus A.L."/>
            <person name="Palumbo A.V."/>
            <person name="Wall J.D."/>
        </authorList>
    </citation>
    <scope>NUCLEOTIDE SEQUENCE [LARGE SCALE GENOMIC DNA]</scope>
    <source>
        <strain evidence="5">ATCC BAA 1058 / DSM 17464 / G20</strain>
    </source>
</reference>
<feature type="region of interest" description="Disordered" evidence="1">
    <location>
        <begin position="1"/>
        <end position="20"/>
    </location>
</feature>
<gene>
    <name evidence="4" type="ordered locus">Dde_1305</name>
</gene>
<dbReference type="SUPFAM" id="SSF55920">
    <property type="entry name" value="Creatinase/aminopeptidase"/>
    <property type="match status" value="1"/>
</dbReference>
<evidence type="ECO:0000259" key="2">
    <source>
        <dbReference type="Pfam" id="PF00557"/>
    </source>
</evidence>
<dbReference type="Pfam" id="PF01321">
    <property type="entry name" value="Creatinase_N"/>
    <property type="match status" value="1"/>
</dbReference>
<keyword evidence="5" id="KW-1185">Reference proteome</keyword>
<dbReference type="Gene3D" id="3.90.230.10">
    <property type="entry name" value="Creatinase/methionine aminopeptidase superfamily"/>
    <property type="match status" value="1"/>
</dbReference>
<proteinExistence type="predicted"/>
<dbReference type="STRING" id="207559.Dde_1305"/>
<dbReference type="PANTHER" id="PTHR46112">
    <property type="entry name" value="AMINOPEPTIDASE"/>
    <property type="match status" value="1"/>
</dbReference>
<dbReference type="KEGG" id="dde:Dde_1305"/>
<evidence type="ECO:0000313" key="5">
    <source>
        <dbReference type="Proteomes" id="UP000002710"/>
    </source>
</evidence>
<dbReference type="EMBL" id="CP000112">
    <property type="protein sequence ID" value="ABB38106.1"/>
    <property type="molecule type" value="Genomic_DNA"/>
</dbReference>
<dbReference type="InterPro" id="IPR000994">
    <property type="entry name" value="Pept_M24"/>
</dbReference>
<name>Q312P0_OLEA2</name>
<dbReference type="InterPro" id="IPR029149">
    <property type="entry name" value="Creatin/AminoP/Spt16_N"/>
</dbReference>
<dbReference type="HOGENOM" id="CLU_017266_10_0_7"/>
<dbReference type="Gene3D" id="3.40.350.10">
    <property type="entry name" value="Creatinase/prolidase N-terminal domain"/>
    <property type="match status" value="1"/>
</dbReference>
<dbReference type="InterPro" id="IPR036005">
    <property type="entry name" value="Creatinase/aminopeptidase-like"/>
</dbReference>
<dbReference type="PANTHER" id="PTHR46112:SF2">
    <property type="entry name" value="XAA-PRO AMINOPEPTIDASE P-RELATED"/>
    <property type="match status" value="1"/>
</dbReference>
<feature type="domain" description="Creatinase N-terminal" evidence="3">
    <location>
        <begin position="23"/>
        <end position="150"/>
    </location>
</feature>
<protein>
    <submittedName>
        <fullName evidence="4">Peptidase M24</fullName>
    </submittedName>
</protein>
<dbReference type="CDD" id="cd01066">
    <property type="entry name" value="APP_MetAP"/>
    <property type="match status" value="1"/>
</dbReference>
<dbReference type="RefSeq" id="WP_011367288.1">
    <property type="nucleotide sequence ID" value="NC_007519.1"/>
</dbReference>
<accession>Q312P0</accession>